<dbReference type="PANTHER" id="PTHR28124:SF1">
    <property type="entry name" value="DNA REPLICATION REGULATOR SLD2"/>
    <property type="match status" value="1"/>
</dbReference>
<comment type="similarity">
    <text evidence="2 7">Belongs to the SLD2 family.</text>
</comment>
<feature type="region of interest" description="Disordered" evidence="8">
    <location>
        <begin position="266"/>
        <end position="453"/>
    </location>
</feature>
<feature type="compositionally biased region" description="Low complexity" evidence="8">
    <location>
        <begin position="133"/>
        <end position="153"/>
    </location>
</feature>
<keyword evidence="10" id="KW-1185">Reference proteome</keyword>
<dbReference type="GeneID" id="72004328"/>
<feature type="compositionally biased region" description="Polar residues" evidence="8">
    <location>
        <begin position="266"/>
        <end position="291"/>
    </location>
</feature>
<comment type="caution">
    <text evidence="9">The sequence shown here is derived from an EMBL/GenBank/DDBJ whole genome shotgun (WGS) entry which is preliminary data.</text>
</comment>
<comment type="subcellular location">
    <subcellularLocation>
        <location evidence="1 7">Nucleus</location>
    </subcellularLocation>
</comment>
<dbReference type="Gene3D" id="1.10.10.1460">
    <property type="match status" value="1"/>
</dbReference>
<dbReference type="CDD" id="cd22289">
    <property type="entry name" value="RecQL4_SLD2_NTD"/>
    <property type="match status" value="1"/>
</dbReference>
<reference evidence="9 10" key="1">
    <citation type="journal article" date="2021" name="Environ. Microbiol.">
        <title>Gene family expansions and transcriptome signatures uncover fungal adaptations to wood decay.</title>
        <authorList>
            <person name="Hage H."/>
            <person name="Miyauchi S."/>
            <person name="Viragh M."/>
            <person name="Drula E."/>
            <person name="Min B."/>
            <person name="Chaduli D."/>
            <person name="Navarro D."/>
            <person name="Favel A."/>
            <person name="Norest M."/>
            <person name="Lesage-Meessen L."/>
            <person name="Balint B."/>
            <person name="Merenyi Z."/>
            <person name="de Eugenio L."/>
            <person name="Morin E."/>
            <person name="Martinez A.T."/>
            <person name="Baldrian P."/>
            <person name="Stursova M."/>
            <person name="Martinez M.J."/>
            <person name="Novotny C."/>
            <person name="Magnuson J.K."/>
            <person name="Spatafora J.W."/>
            <person name="Maurice S."/>
            <person name="Pangilinan J."/>
            <person name="Andreopoulos W."/>
            <person name="LaButti K."/>
            <person name="Hundley H."/>
            <person name="Na H."/>
            <person name="Kuo A."/>
            <person name="Barry K."/>
            <person name="Lipzen A."/>
            <person name="Henrissat B."/>
            <person name="Riley R."/>
            <person name="Ahrendt S."/>
            <person name="Nagy L.G."/>
            <person name="Grigoriev I.V."/>
            <person name="Martin F."/>
            <person name="Rosso M.N."/>
        </authorList>
    </citation>
    <scope>NUCLEOTIDE SEQUENCE [LARGE SCALE GENOMIC DNA]</scope>
    <source>
        <strain evidence="9 10">CIRM-BRFM 1785</strain>
    </source>
</reference>
<keyword evidence="5 7" id="KW-0539">Nucleus</keyword>
<evidence type="ECO:0000256" key="4">
    <source>
        <dbReference type="ARBA" id="ARBA00022705"/>
    </source>
</evidence>
<dbReference type="Proteomes" id="UP000814176">
    <property type="component" value="Unassembled WGS sequence"/>
</dbReference>
<evidence type="ECO:0000256" key="3">
    <source>
        <dbReference type="ARBA" id="ARBA00018363"/>
    </source>
</evidence>
<keyword evidence="6 7" id="KW-0131">Cell cycle</keyword>
<dbReference type="Pfam" id="PF11719">
    <property type="entry name" value="Drc1-Sld2"/>
    <property type="match status" value="1"/>
</dbReference>
<evidence type="ECO:0000256" key="8">
    <source>
        <dbReference type="SAM" id="MobiDB-lite"/>
    </source>
</evidence>
<dbReference type="RefSeq" id="XP_047779157.1">
    <property type="nucleotide sequence ID" value="XM_047923596.1"/>
</dbReference>
<organism evidence="9 10">
    <name type="scientific">Rhodofomes roseus</name>
    <dbReference type="NCBI Taxonomy" id="34475"/>
    <lineage>
        <taxon>Eukaryota</taxon>
        <taxon>Fungi</taxon>
        <taxon>Dikarya</taxon>
        <taxon>Basidiomycota</taxon>
        <taxon>Agaricomycotina</taxon>
        <taxon>Agaricomycetes</taxon>
        <taxon>Polyporales</taxon>
        <taxon>Rhodofomes</taxon>
    </lineage>
</organism>
<feature type="compositionally biased region" description="Polar residues" evidence="8">
    <location>
        <begin position="164"/>
        <end position="183"/>
    </location>
</feature>
<feature type="compositionally biased region" description="Low complexity" evidence="8">
    <location>
        <begin position="368"/>
        <end position="381"/>
    </location>
</feature>
<dbReference type="InterPro" id="IPR040203">
    <property type="entry name" value="Sld2"/>
</dbReference>
<evidence type="ECO:0000313" key="10">
    <source>
        <dbReference type="Proteomes" id="UP000814176"/>
    </source>
</evidence>
<feature type="compositionally biased region" description="Basic and acidic residues" evidence="8">
    <location>
        <begin position="357"/>
        <end position="367"/>
    </location>
</feature>
<feature type="compositionally biased region" description="Low complexity" evidence="8">
    <location>
        <begin position="111"/>
        <end position="123"/>
    </location>
</feature>
<proteinExistence type="inferred from homology"/>
<dbReference type="InterPro" id="IPR021110">
    <property type="entry name" value="DNA_rep_checkpnt_protein"/>
</dbReference>
<evidence type="ECO:0000313" key="9">
    <source>
        <dbReference type="EMBL" id="KAH9836988.1"/>
    </source>
</evidence>
<evidence type="ECO:0000256" key="6">
    <source>
        <dbReference type="ARBA" id="ARBA00023306"/>
    </source>
</evidence>
<evidence type="ECO:0000256" key="5">
    <source>
        <dbReference type="ARBA" id="ARBA00023242"/>
    </source>
</evidence>
<name>A0ABQ8KGK9_9APHY</name>
<feature type="compositionally biased region" description="Basic and acidic residues" evidence="8">
    <location>
        <begin position="415"/>
        <end position="424"/>
    </location>
</feature>
<feature type="region of interest" description="Disordered" evidence="8">
    <location>
        <begin position="49"/>
        <end position="254"/>
    </location>
</feature>
<comment type="function">
    <text evidence="7">Has a role in the initiation of DNA replication. Required at S-phase checkpoint.</text>
</comment>
<sequence length="619" mass="66867">MDAAVLRAELKAWERDFRSKHSRNPTVEEIKDQPAIAAKYKLYKSVSKSATSSFVAKPPPARSSTPPRSQSRQSTRPSTSSLLPKARAVKVDPPIQTTNPFSPVKKKPRSADSGSPSAASSTKLSEHAPHFNPFTTPTKNKSSTKPKPSAPRRSPSPDPFPLIQVSQASHSPSAARTPSSKSAVTRARKRLRGEPVSPSPVKEKRARVGSQRALNLSSTLLDSDDDDTQHTVGAAEETFLEATPMKPPPGGRSFRVLFDEVLPTAQVASRQPTNRTLSRTMSAASKPNGFSNKRARSRAMSPSSSEDEGDDWENGTKLKSLMTSANTLHVVKSPSLQPKRPSNGPGKSVLPSAMLPGKDDLRSEKGPLKGPAPKGPLPRGKTPLGPVDASSAGRLIGKRARPDGRDVPTTMDITDGLRETKSIDHVPFLPPTPPRADTTHSRPGIANDKGKGKAAAVFSRKKARLLEQLGGDGISDDSADSEEDDSHVKLKEHSWNAVRRTSSALADELDDPEFEWPAHPAHPPDSPSVDSLVAKEGTVEVHLRDDLKRILSLSPHKRTEAEERKLADAVLYGRRESHYDAKGMEVWDVGEMSEGAEGMSGDGEDDWEGEPVPWEVGEL</sequence>
<feature type="region of interest" description="Disordered" evidence="8">
    <location>
        <begin position="470"/>
        <end position="531"/>
    </location>
</feature>
<accession>A0ABQ8KGK9</accession>
<feature type="compositionally biased region" description="Acidic residues" evidence="8">
    <location>
        <begin position="474"/>
        <end position="485"/>
    </location>
</feature>
<gene>
    <name evidence="9" type="ORF">C8Q71DRAFT_756395</name>
</gene>
<feature type="region of interest" description="Disordered" evidence="8">
    <location>
        <begin position="594"/>
        <end position="619"/>
    </location>
</feature>
<evidence type="ECO:0000256" key="2">
    <source>
        <dbReference type="ARBA" id="ARBA00007276"/>
    </source>
</evidence>
<dbReference type="EMBL" id="JADCUA010000009">
    <property type="protein sequence ID" value="KAH9836988.1"/>
    <property type="molecule type" value="Genomic_DNA"/>
</dbReference>
<keyword evidence="4 7" id="KW-0235">DNA replication</keyword>
<evidence type="ECO:0000256" key="1">
    <source>
        <dbReference type="ARBA" id="ARBA00004123"/>
    </source>
</evidence>
<feature type="compositionally biased region" description="Low complexity" evidence="8">
    <location>
        <begin position="62"/>
        <end position="85"/>
    </location>
</feature>
<protein>
    <recommendedName>
        <fullName evidence="3 7">DNA replication regulator SLD2</fullName>
    </recommendedName>
</protein>
<evidence type="ECO:0000256" key="7">
    <source>
        <dbReference type="RuleBase" id="RU367067"/>
    </source>
</evidence>
<dbReference type="PANTHER" id="PTHR28124">
    <property type="entry name" value="DNA REPLICATION REGULATOR SLD2"/>
    <property type="match status" value="1"/>
</dbReference>